<dbReference type="Gene3D" id="3.40.50.2000">
    <property type="entry name" value="Glycogen Phosphorylase B"/>
    <property type="match status" value="2"/>
</dbReference>
<accession>Q2MFS5</accession>
<sequence>MFSNAVPELVAAVRPHFPEVVTHMSDTASARPRVLFVSANESAPWGPSETNWSLAAAEWLRRGAEVHASVKGWEEMPGELAALERAGCVVHRRWDLPPFDARPVAELPWSERRTSTLEQVRPDFVVVSQGDNYEGLGWLEECARRGYPYVAYANSASEYEWCTDDVARRLAAGYHGARASFFVSERNRELTERQVGEALPNARVVRCHFKVDYTAAPPWPADDTPVRLACLARLDPNSKGHDVLFDVLAMPKWRSRPVTLSLYGAGEYEQVLRALRDRLDLRNVEFAGYAKDIEDVWRTHHALVLCSRAEGLPTVIIEAMLCGRPVVVSDVAGNAELLTDGETGFVAAGPVAACLDQALERAWQRRAEWPAIGRRAAEAVRRQMPPDPIALLVDQFQELAA</sequence>
<dbReference type="SUPFAM" id="SSF53756">
    <property type="entry name" value="UDP-Glycosyltransferase/glycogen phosphorylase"/>
    <property type="match status" value="1"/>
</dbReference>
<dbReference type="PANTHER" id="PTHR12526">
    <property type="entry name" value="GLYCOSYLTRANSFERASE"/>
    <property type="match status" value="1"/>
</dbReference>
<reference evidence="5" key="1">
    <citation type="submission" date="2004-02" db="EMBL/GenBank/DDBJ databases">
        <title>Cloning and sequencing of the hygromycin B biosynthetic gene cluster from Streptomyces hygroscopicus ssp.hygroscopicus DSM 40578.</title>
        <authorList>
            <person name="Aboshanab K.M.A."/>
            <person name="Schmidt-Beissner H."/>
            <person name="Wehmeier U.F."/>
            <person name="Welzel K."/>
            <person name="Vente A."/>
            <person name="Piepersberg W."/>
        </authorList>
    </citation>
    <scope>NUCLEOTIDE SEQUENCE</scope>
    <source>
        <strain evidence="5">DSM 40578</strain>
    </source>
</reference>
<dbReference type="CAZy" id="GT4">
    <property type="family name" value="Glycosyltransferase Family 4"/>
</dbReference>
<name>Q2MFS5_STRHY</name>
<keyword evidence="3" id="KW-0328">Glycosyltransferase</keyword>
<evidence type="ECO:0000256" key="4">
    <source>
        <dbReference type="ARBA" id="ARBA00022679"/>
    </source>
</evidence>
<dbReference type="BioCyc" id="MetaCyc:MONOMER-22069"/>
<dbReference type="PANTHER" id="PTHR12526:SF640">
    <property type="entry name" value="COLANIC ACID BIOSYNTHESIS GLYCOSYLTRANSFERASE WCAL-RELATED"/>
    <property type="match status" value="1"/>
</dbReference>
<dbReference type="Pfam" id="PF13692">
    <property type="entry name" value="Glyco_trans_1_4"/>
    <property type="match status" value="1"/>
</dbReference>
<comment type="similarity">
    <text evidence="1">Belongs to the glycosyltransferase group 1 family. Glycosyltransferase 4 subfamily.</text>
</comment>
<dbReference type="CDD" id="cd03801">
    <property type="entry name" value="GT4_PimA-like"/>
    <property type="match status" value="1"/>
</dbReference>
<evidence type="ECO:0000256" key="2">
    <source>
        <dbReference type="ARBA" id="ARBA00021292"/>
    </source>
</evidence>
<evidence type="ECO:0000256" key="3">
    <source>
        <dbReference type="ARBA" id="ARBA00022676"/>
    </source>
</evidence>
<dbReference type="GO" id="GO:0016757">
    <property type="term" value="F:glycosyltransferase activity"/>
    <property type="evidence" value="ECO:0007669"/>
    <property type="project" value="UniProtKB-KW"/>
</dbReference>
<dbReference type="AlphaFoldDB" id="Q2MFS5"/>
<organism evidence="5">
    <name type="scientific">Streptomyces hygroscopicus subsp. hygroscopicus</name>
    <dbReference type="NCBI Taxonomy" id="68042"/>
    <lineage>
        <taxon>Bacteria</taxon>
        <taxon>Bacillati</taxon>
        <taxon>Actinomycetota</taxon>
        <taxon>Actinomycetes</taxon>
        <taxon>Kitasatosporales</taxon>
        <taxon>Streptomycetaceae</taxon>
        <taxon>Streptomyces</taxon>
        <taxon>Streptomyces violaceusniger group</taxon>
    </lineage>
</organism>
<keyword evidence="4 5" id="KW-0808">Transferase</keyword>
<proteinExistence type="inferred from homology"/>
<protein>
    <recommendedName>
        <fullName evidence="2">D-inositol 3-phosphate glycosyltransferase</fullName>
    </recommendedName>
</protein>
<evidence type="ECO:0000313" key="5">
    <source>
        <dbReference type="EMBL" id="CAF31842.1"/>
    </source>
</evidence>
<gene>
    <name evidence="5" type="primary">hygD</name>
</gene>
<evidence type="ECO:0000256" key="1">
    <source>
        <dbReference type="ARBA" id="ARBA00009481"/>
    </source>
</evidence>
<dbReference type="EMBL" id="AJ628642">
    <property type="protein sequence ID" value="CAF31842.1"/>
    <property type="molecule type" value="Genomic_DNA"/>
</dbReference>